<dbReference type="Gene3D" id="3.30.40.10">
    <property type="entry name" value="Zinc/RING finger domain, C3HC4 (zinc finger)"/>
    <property type="match status" value="1"/>
</dbReference>
<dbReference type="GO" id="GO:0061630">
    <property type="term" value="F:ubiquitin protein ligase activity"/>
    <property type="evidence" value="ECO:0007669"/>
    <property type="project" value="TreeGrafter"/>
</dbReference>
<evidence type="ECO:0000259" key="9">
    <source>
        <dbReference type="PROSITE" id="PS50089"/>
    </source>
</evidence>
<dbReference type="GO" id="GO:0032153">
    <property type="term" value="C:cell division site"/>
    <property type="evidence" value="ECO:0007669"/>
    <property type="project" value="TreeGrafter"/>
</dbReference>
<dbReference type="InterPro" id="IPR001841">
    <property type="entry name" value="Znf_RING"/>
</dbReference>
<keyword evidence="4" id="KW-0833">Ubl conjugation pathway</keyword>
<name>A0A165BX70_EXIGL</name>
<keyword evidence="3 6" id="KW-0863">Zinc-finger</keyword>
<reference evidence="10 11" key="1">
    <citation type="journal article" date="2016" name="Mol. Biol. Evol.">
        <title>Comparative Genomics of Early-Diverging Mushroom-Forming Fungi Provides Insights into the Origins of Lignocellulose Decay Capabilities.</title>
        <authorList>
            <person name="Nagy L.G."/>
            <person name="Riley R."/>
            <person name="Tritt A."/>
            <person name="Adam C."/>
            <person name="Daum C."/>
            <person name="Floudas D."/>
            <person name="Sun H."/>
            <person name="Yadav J.S."/>
            <person name="Pangilinan J."/>
            <person name="Larsson K.H."/>
            <person name="Matsuura K."/>
            <person name="Barry K."/>
            <person name="Labutti K."/>
            <person name="Kuo R."/>
            <person name="Ohm R.A."/>
            <person name="Bhattacharya S.S."/>
            <person name="Shirouzu T."/>
            <person name="Yoshinaga Y."/>
            <person name="Martin F.M."/>
            <person name="Grigoriev I.V."/>
            <person name="Hibbett D.S."/>
        </authorList>
    </citation>
    <scope>NUCLEOTIDE SEQUENCE [LARGE SCALE GENOMIC DNA]</scope>
    <source>
        <strain evidence="10 11">HHB12029</strain>
    </source>
</reference>
<dbReference type="InterPro" id="IPR008984">
    <property type="entry name" value="SMAD_FHA_dom_sf"/>
</dbReference>
<evidence type="ECO:0000259" key="8">
    <source>
        <dbReference type="PROSITE" id="PS50006"/>
    </source>
</evidence>
<dbReference type="SMART" id="SM00240">
    <property type="entry name" value="FHA"/>
    <property type="match status" value="1"/>
</dbReference>
<dbReference type="Pfam" id="PF00498">
    <property type="entry name" value="FHA"/>
    <property type="match status" value="1"/>
</dbReference>
<evidence type="ECO:0000256" key="1">
    <source>
        <dbReference type="ARBA" id="ARBA00022679"/>
    </source>
</evidence>
<dbReference type="SUPFAM" id="SSF49879">
    <property type="entry name" value="SMAD/FHA domain"/>
    <property type="match status" value="1"/>
</dbReference>
<dbReference type="PROSITE" id="PS50006">
    <property type="entry name" value="FHA_DOMAIN"/>
    <property type="match status" value="1"/>
</dbReference>
<dbReference type="FunFam" id="2.60.200.20:FF:000044">
    <property type="entry name" value="Chromosome 8, whole genome shotgun sequence"/>
    <property type="match status" value="1"/>
</dbReference>
<dbReference type="SMART" id="SM00184">
    <property type="entry name" value="RING"/>
    <property type="match status" value="1"/>
</dbReference>
<evidence type="ECO:0000256" key="4">
    <source>
        <dbReference type="ARBA" id="ARBA00022786"/>
    </source>
</evidence>
<dbReference type="Pfam" id="PF17123">
    <property type="entry name" value="zf-RING_11"/>
    <property type="match status" value="1"/>
</dbReference>
<evidence type="ECO:0000256" key="5">
    <source>
        <dbReference type="ARBA" id="ARBA00022833"/>
    </source>
</evidence>
<accession>A0A165BX70</accession>
<dbReference type="STRING" id="1314781.A0A165BX70"/>
<dbReference type="GO" id="GO:0005829">
    <property type="term" value="C:cytosol"/>
    <property type="evidence" value="ECO:0007669"/>
    <property type="project" value="TreeGrafter"/>
</dbReference>
<dbReference type="AlphaFoldDB" id="A0A165BX70"/>
<dbReference type="EMBL" id="KV426393">
    <property type="protein sequence ID" value="KZV81410.1"/>
    <property type="molecule type" value="Genomic_DNA"/>
</dbReference>
<evidence type="ECO:0000256" key="3">
    <source>
        <dbReference type="ARBA" id="ARBA00022771"/>
    </source>
</evidence>
<dbReference type="GO" id="GO:0008270">
    <property type="term" value="F:zinc ion binding"/>
    <property type="evidence" value="ECO:0007669"/>
    <property type="project" value="UniProtKB-KW"/>
</dbReference>
<feature type="compositionally biased region" description="Pro residues" evidence="7">
    <location>
        <begin position="15"/>
        <end position="25"/>
    </location>
</feature>
<evidence type="ECO:0000313" key="11">
    <source>
        <dbReference type="Proteomes" id="UP000077266"/>
    </source>
</evidence>
<dbReference type="Proteomes" id="UP000077266">
    <property type="component" value="Unassembled WGS sequence"/>
</dbReference>
<keyword evidence="11" id="KW-1185">Reference proteome</keyword>
<dbReference type="Gene3D" id="2.60.200.20">
    <property type="match status" value="1"/>
</dbReference>
<feature type="non-terminal residue" evidence="10">
    <location>
        <position position="305"/>
    </location>
</feature>
<dbReference type="FunCoup" id="A0A165BX70">
    <property type="interactions" value="15"/>
</dbReference>
<dbReference type="PROSITE" id="PS50089">
    <property type="entry name" value="ZF_RING_2"/>
    <property type="match status" value="1"/>
</dbReference>
<gene>
    <name evidence="10" type="ORF">EXIGLDRAFT_628483</name>
</gene>
<evidence type="ECO:0000256" key="6">
    <source>
        <dbReference type="PROSITE-ProRule" id="PRU00175"/>
    </source>
</evidence>
<keyword evidence="1" id="KW-0808">Transferase</keyword>
<dbReference type="InParanoid" id="A0A165BX70"/>
<protein>
    <submittedName>
        <fullName evidence="10">SMAD/FHA domain-containing protein</fullName>
    </submittedName>
</protein>
<dbReference type="InterPro" id="IPR000253">
    <property type="entry name" value="FHA_dom"/>
</dbReference>
<dbReference type="GO" id="GO:0016567">
    <property type="term" value="P:protein ubiquitination"/>
    <property type="evidence" value="ECO:0007669"/>
    <property type="project" value="TreeGrafter"/>
</dbReference>
<keyword evidence="5" id="KW-0862">Zinc</keyword>
<feature type="region of interest" description="Disordered" evidence="7">
    <location>
        <begin position="1"/>
        <end position="54"/>
    </location>
</feature>
<dbReference type="PANTHER" id="PTHR15067">
    <property type="entry name" value="E3 UBIQUITIN-PROTEIN LIGASE RNF8"/>
    <property type="match status" value="1"/>
</dbReference>
<dbReference type="PANTHER" id="PTHR15067:SF7">
    <property type="entry name" value="E3 UBIQUITIN-PROTEIN LIGASE DMA1-RELATED"/>
    <property type="match status" value="1"/>
</dbReference>
<keyword evidence="2" id="KW-0479">Metal-binding</keyword>
<dbReference type="OrthoDB" id="687730at2759"/>
<dbReference type="GO" id="GO:0000151">
    <property type="term" value="C:ubiquitin ligase complex"/>
    <property type="evidence" value="ECO:0007669"/>
    <property type="project" value="TreeGrafter"/>
</dbReference>
<evidence type="ECO:0000313" key="10">
    <source>
        <dbReference type="EMBL" id="KZV81410.1"/>
    </source>
</evidence>
<sequence>MAHDGQSNAGHEHTPPPPPSAPVPVRPASAVRPRPASTINPPPTATTAPAGGGQARRIRLVPHLENSRSLHFDAITRDVRPGDVPLRIGRFTDRNAGAAVTHSNNKLAFRSKVVSRGHAEIWLEGDKFFIRDTKSSSGTFLNHIRLAPPNAESRPFALKDGDILQLGVDYQGGTEEIYRCVKMRVEVGREWQNAANAFNQNALAQLRALANAPSAPAAKPAMKLGAGTELAKSASAPASGAISQPTSTGDCCICLFAVTVCQALFIAPCSHAFHYKCIRPLLTMHHPGFNCPLCRTFADLNADVE</sequence>
<dbReference type="InterPro" id="IPR013083">
    <property type="entry name" value="Znf_RING/FYVE/PHD"/>
</dbReference>
<dbReference type="GO" id="GO:0006511">
    <property type="term" value="P:ubiquitin-dependent protein catabolic process"/>
    <property type="evidence" value="ECO:0007669"/>
    <property type="project" value="TreeGrafter"/>
</dbReference>
<feature type="compositionally biased region" description="Low complexity" evidence="7">
    <location>
        <begin position="26"/>
        <end position="37"/>
    </location>
</feature>
<feature type="domain" description="FHA" evidence="8">
    <location>
        <begin position="86"/>
        <end position="146"/>
    </location>
</feature>
<organism evidence="10 11">
    <name type="scientific">Exidia glandulosa HHB12029</name>
    <dbReference type="NCBI Taxonomy" id="1314781"/>
    <lineage>
        <taxon>Eukaryota</taxon>
        <taxon>Fungi</taxon>
        <taxon>Dikarya</taxon>
        <taxon>Basidiomycota</taxon>
        <taxon>Agaricomycotina</taxon>
        <taxon>Agaricomycetes</taxon>
        <taxon>Auriculariales</taxon>
        <taxon>Exidiaceae</taxon>
        <taxon>Exidia</taxon>
    </lineage>
</organism>
<evidence type="ECO:0000256" key="2">
    <source>
        <dbReference type="ARBA" id="ARBA00022723"/>
    </source>
</evidence>
<dbReference type="SUPFAM" id="SSF57850">
    <property type="entry name" value="RING/U-box"/>
    <property type="match status" value="1"/>
</dbReference>
<proteinExistence type="predicted"/>
<evidence type="ECO:0000256" key="7">
    <source>
        <dbReference type="SAM" id="MobiDB-lite"/>
    </source>
</evidence>
<feature type="domain" description="RING-type" evidence="9">
    <location>
        <begin position="251"/>
        <end position="295"/>
    </location>
</feature>